<dbReference type="AlphaFoldDB" id="M4RN94"/>
<dbReference type="EMBL" id="CP003837">
    <property type="protein sequence ID" value="AGH45016.1"/>
    <property type="molecule type" value="Genomic_DNA"/>
</dbReference>
<dbReference type="InterPro" id="IPR000014">
    <property type="entry name" value="PAS"/>
</dbReference>
<dbReference type="NCBIfam" id="TIGR00229">
    <property type="entry name" value="sensory_box"/>
    <property type="match status" value="1"/>
</dbReference>
<evidence type="ECO:0000313" key="4">
    <source>
        <dbReference type="Proteomes" id="UP000011864"/>
    </source>
</evidence>
<dbReference type="KEGG" id="gps:C427_2907"/>
<sequence length="99" mass="10936">MLESDKSISNQVLSDKSSSQGTIKDANEKLIALLDAAVDALVIIDGKGNVELFNSAARKMFGYSQQDVFGKNIKMLMPPHLVLNMTNIYLPIWPLVNQK</sequence>
<dbReference type="Proteomes" id="UP000011864">
    <property type="component" value="Chromosome"/>
</dbReference>
<dbReference type="GO" id="GO:0006355">
    <property type="term" value="P:regulation of DNA-templated transcription"/>
    <property type="evidence" value="ECO:0007669"/>
    <property type="project" value="InterPro"/>
</dbReference>
<evidence type="ECO:0000256" key="1">
    <source>
        <dbReference type="SAM" id="MobiDB-lite"/>
    </source>
</evidence>
<keyword evidence="3" id="KW-0418">Kinase</keyword>
<dbReference type="Gene3D" id="3.30.450.20">
    <property type="entry name" value="PAS domain"/>
    <property type="match status" value="1"/>
</dbReference>
<dbReference type="STRING" id="1129794.C427_2907"/>
<reference evidence="3 4" key="1">
    <citation type="journal article" date="2013" name="Genome Announc.">
        <title>Complete Genome Sequence of Glaciecola psychrophila Strain 170T.</title>
        <authorList>
            <person name="Yin J."/>
            <person name="Chen J."/>
            <person name="Liu G."/>
            <person name="Yu Y."/>
            <person name="Song L."/>
            <person name="Wang X."/>
            <person name="Qu X."/>
        </authorList>
    </citation>
    <scope>NUCLEOTIDE SEQUENCE [LARGE SCALE GENOMIC DNA]</scope>
    <source>
        <strain evidence="3 4">170</strain>
    </source>
</reference>
<feature type="compositionally biased region" description="Polar residues" evidence="1">
    <location>
        <begin position="7"/>
        <end position="21"/>
    </location>
</feature>
<dbReference type="SUPFAM" id="SSF55785">
    <property type="entry name" value="PYP-like sensor domain (PAS domain)"/>
    <property type="match status" value="1"/>
</dbReference>
<name>M4RN94_9ALTE</name>
<keyword evidence="4" id="KW-1185">Reference proteome</keyword>
<evidence type="ECO:0000313" key="3">
    <source>
        <dbReference type="EMBL" id="AGH45016.1"/>
    </source>
</evidence>
<dbReference type="SMART" id="SM00091">
    <property type="entry name" value="PAS"/>
    <property type="match status" value="1"/>
</dbReference>
<proteinExistence type="predicted"/>
<dbReference type="GO" id="GO:0016301">
    <property type="term" value="F:kinase activity"/>
    <property type="evidence" value="ECO:0007669"/>
    <property type="project" value="UniProtKB-KW"/>
</dbReference>
<keyword evidence="3" id="KW-0808">Transferase</keyword>
<dbReference type="CDD" id="cd00130">
    <property type="entry name" value="PAS"/>
    <property type="match status" value="1"/>
</dbReference>
<protein>
    <submittedName>
        <fullName evidence="3">PAS/PAC sensor signal transduction histidine kinase</fullName>
    </submittedName>
</protein>
<accession>M4RN94</accession>
<feature type="region of interest" description="Disordered" evidence="1">
    <location>
        <begin position="1"/>
        <end position="21"/>
    </location>
</feature>
<evidence type="ECO:0000259" key="2">
    <source>
        <dbReference type="PROSITE" id="PS50112"/>
    </source>
</evidence>
<dbReference type="PROSITE" id="PS50112">
    <property type="entry name" value="PAS"/>
    <property type="match status" value="1"/>
</dbReference>
<dbReference type="InterPro" id="IPR013767">
    <property type="entry name" value="PAS_fold"/>
</dbReference>
<feature type="domain" description="PAS" evidence="2">
    <location>
        <begin position="26"/>
        <end position="78"/>
    </location>
</feature>
<gene>
    <name evidence="3" type="ORF">C427_2907</name>
</gene>
<dbReference type="eggNOG" id="COG3290">
    <property type="taxonomic scope" value="Bacteria"/>
</dbReference>
<dbReference type="Pfam" id="PF00989">
    <property type="entry name" value="PAS"/>
    <property type="match status" value="1"/>
</dbReference>
<dbReference type="InterPro" id="IPR035965">
    <property type="entry name" value="PAS-like_dom_sf"/>
</dbReference>
<organism evidence="3 4">
    <name type="scientific">Paraglaciecola psychrophila 170</name>
    <dbReference type="NCBI Taxonomy" id="1129794"/>
    <lineage>
        <taxon>Bacteria</taxon>
        <taxon>Pseudomonadati</taxon>
        <taxon>Pseudomonadota</taxon>
        <taxon>Gammaproteobacteria</taxon>
        <taxon>Alteromonadales</taxon>
        <taxon>Alteromonadaceae</taxon>
        <taxon>Paraglaciecola</taxon>
    </lineage>
</organism>
<dbReference type="HOGENOM" id="CLU_2317678_0_0_6"/>